<comment type="caution">
    <text evidence="1">The sequence shown here is derived from an EMBL/GenBank/DDBJ whole genome shotgun (WGS) entry which is preliminary data.</text>
</comment>
<dbReference type="VEuPathDB" id="ToxoDB:TGP89_267960A"/>
<organism evidence="1 2">
    <name type="scientific">Toxoplasma gondii p89</name>
    <dbReference type="NCBI Taxonomy" id="943119"/>
    <lineage>
        <taxon>Eukaryota</taxon>
        <taxon>Sar</taxon>
        <taxon>Alveolata</taxon>
        <taxon>Apicomplexa</taxon>
        <taxon>Conoidasida</taxon>
        <taxon>Coccidia</taxon>
        <taxon>Eucoccidiorida</taxon>
        <taxon>Eimeriorina</taxon>
        <taxon>Sarcocystidae</taxon>
        <taxon>Toxoplasma</taxon>
    </lineage>
</organism>
<reference evidence="1 2" key="1">
    <citation type="submission" date="2014-03" db="EMBL/GenBank/DDBJ databases">
        <authorList>
            <person name="Sibley D."/>
            <person name="Venepally P."/>
            <person name="Karamycheva S."/>
            <person name="Hadjithomas M."/>
            <person name="Khan A."/>
            <person name="Brunk B."/>
            <person name="Roos D."/>
            <person name="Caler E."/>
            <person name="Lorenzi H."/>
        </authorList>
    </citation>
    <scope>NUCLEOTIDE SEQUENCE [LARGE SCALE GENOMIC DNA]</scope>
    <source>
        <strain evidence="2">p89</strain>
    </source>
</reference>
<dbReference type="EMBL" id="AEYI02002596">
    <property type="protein sequence ID" value="KFG27786.1"/>
    <property type="molecule type" value="Genomic_DNA"/>
</dbReference>
<proteinExistence type="predicted"/>
<accession>A0A086J6L8</accession>
<gene>
    <name evidence="1" type="ORF">TGP89_267960A</name>
</gene>
<protein>
    <submittedName>
        <fullName evidence="1">Uncharacterized protein</fullName>
    </submittedName>
</protein>
<feature type="non-terminal residue" evidence="1">
    <location>
        <position position="9"/>
    </location>
</feature>
<name>A0A086J6L8_TOXGO</name>
<evidence type="ECO:0000313" key="2">
    <source>
        <dbReference type="Proteomes" id="UP000028828"/>
    </source>
</evidence>
<dbReference type="Proteomes" id="UP000028828">
    <property type="component" value="Unassembled WGS sequence"/>
</dbReference>
<evidence type="ECO:0000313" key="1">
    <source>
        <dbReference type="EMBL" id="KFG27786.1"/>
    </source>
</evidence>
<sequence length="9" mass="1117">MQSKRLKIN</sequence>